<feature type="transmembrane region" description="Helical" evidence="6">
    <location>
        <begin position="345"/>
        <end position="362"/>
    </location>
</feature>
<keyword evidence="2 6" id="KW-0812">Transmembrane</keyword>
<feature type="transmembrane region" description="Helical" evidence="6">
    <location>
        <begin position="258"/>
        <end position="280"/>
    </location>
</feature>
<reference evidence="8" key="1">
    <citation type="submission" date="2016-12" db="EMBL/GenBank/DDBJ databases">
        <authorList>
            <person name="Moulin L."/>
        </authorList>
    </citation>
    <scope>NUCLEOTIDE SEQUENCE [LARGE SCALE GENOMIC DNA]</scope>
    <source>
        <strain evidence="8">STM 7183</strain>
    </source>
</reference>
<evidence type="ECO:0000313" key="9">
    <source>
        <dbReference type="Proteomes" id="UP000195569"/>
    </source>
</evidence>
<dbReference type="InterPro" id="IPR036259">
    <property type="entry name" value="MFS_trans_sf"/>
</dbReference>
<dbReference type="SUPFAM" id="SSF103473">
    <property type="entry name" value="MFS general substrate transporter"/>
    <property type="match status" value="1"/>
</dbReference>
<protein>
    <submittedName>
        <fullName evidence="8">4-methylmuconolactone transporter</fullName>
    </submittedName>
</protein>
<keyword evidence="3 6" id="KW-1133">Transmembrane helix</keyword>
<keyword evidence="4 6" id="KW-0472">Membrane</keyword>
<dbReference type="PANTHER" id="PTHR23508">
    <property type="entry name" value="CARBOXYLIC ACID TRANSPORTER PROTEIN HOMOLOG"/>
    <property type="match status" value="1"/>
</dbReference>
<evidence type="ECO:0000256" key="4">
    <source>
        <dbReference type="ARBA" id="ARBA00023136"/>
    </source>
</evidence>
<dbReference type="GO" id="GO:0005886">
    <property type="term" value="C:plasma membrane"/>
    <property type="evidence" value="ECO:0007669"/>
    <property type="project" value="TreeGrafter"/>
</dbReference>
<feature type="transmembrane region" description="Helical" evidence="6">
    <location>
        <begin position="198"/>
        <end position="217"/>
    </location>
</feature>
<dbReference type="PROSITE" id="PS00216">
    <property type="entry name" value="SUGAR_TRANSPORT_1"/>
    <property type="match status" value="1"/>
</dbReference>
<feature type="transmembrane region" description="Helical" evidence="6">
    <location>
        <begin position="322"/>
        <end position="339"/>
    </location>
</feature>
<evidence type="ECO:0000256" key="6">
    <source>
        <dbReference type="SAM" id="Phobius"/>
    </source>
</evidence>
<dbReference type="Proteomes" id="UP000195569">
    <property type="component" value="Unassembled WGS sequence"/>
</dbReference>
<dbReference type="GO" id="GO:0046943">
    <property type="term" value="F:carboxylic acid transmembrane transporter activity"/>
    <property type="evidence" value="ECO:0007669"/>
    <property type="project" value="TreeGrafter"/>
</dbReference>
<feature type="transmembrane region" description="Helical" evidence="6">
    <location>
        <begin position="405"/>
        <end position="430"/>
    </location>
</feature>
<dbReference type="PROSITE" id="PS50850">
    <property type="entry name" value="MFS"/>
    <property type="match status" value="1"/>
</dbReference>
<feature type="transmembrane region" description="Helical" evidence="6">
    <location>
        <begin position="108"/>
        <end position="127"/>
    </location>
</feature>
<name>A0A1N7SKH4_9BURK</name>
<feature type="transmembrane region" description="Helical" evidence="6">
    <location>
        <begin position="168"/>
        <end position="192"/>
    </location>
</feature>
<dbReference type="CDD" id="cd17371">
    <property type="entry name" value="MFS_MucK"/>
    <property type="match status" value="1"/>
</dbReference>
<evidence type="ECO:0000256" key="1">
    <source>
        <dbReference type="ARBA" id="ARBA00004141"/>
    </source>
</evidence>
<proteinExistence type="predicted"/>
<feature type="transmembrane region" description="Helical" evidence="6">
    <location>
        <begin position="133"/>
        <end position="156"/>
    </location>
</feature>
<dbReference type="Pfam" id="PF07690">
    <property type="entry name" value="MFS_1"/>
    <property type="match status" value="1"/>
</dbReference>
<dbReference type="InterPro" id="IPR011701">
    <property type="entry name" value="MFS"/>
</dbReference>
<comment type="subcellular location">
    <subcellularLocation>
        <location evidence="1">Membrane</location>
        <topology evidence="1">Multi-pass membrane protein</topology>
    </subcellularLocation>
</comment>
<keyword evidence="9" id="KW-1185">Reference proteome</keyword>
<dbReference type="PROSITE" id="PS00217">
    <property type="entry name" value="SUGAR_TRANSPORT_2"/>
    <property type="match status" value="1"/>
</dbReference>
<evidence type="ECO:0000313" key="8">
    <source>
        <dbReference type="EMBL" id="SIT47888.1"/>
    </source>
</evidence>
<feature type="region of interest" description="Disordered" evidence="5">
    <location>
        <begin position="439"/>
        <end position="459"/>
    </location>
</feature>
<dbReference type="EMBL" id="CYGY02000061">
    <property type="protein sequence ID" value="SIT47888.1"/>
    <property type="molecule type" value="Genomic_DNA"/>
</dbReference>
<comment type="caution">
    <text evidence="8">The sequence shown here is derived from an EMBL/GenBank/DDBJ whole genome shotgun (WGS) entry which is preliminary data.</text>
</comment>
<evidence type="ECO:0000256" key="3">
    <source>
        <dbReference type="ARBA" id="ARBA00022989"/>
    </source>
</evidence>
<dbReference type="AlphaFoldDB" id="A0A1N7SKH4"/>
<feature type="transmembrane region" description="Helical" evidence="6">
    <location>
        <begin position="81"/>
        <end position="101"/>
    </location>
</feature>
<feature type="transmembrane region" description="Helical" evidence="6">
    <location>
        <begin position="49"/>
        <end position="75"/>
    </location>
</feature>
<evidence type="ECO:0000256" key="5">
    <source>
        <dbReference type="SAM" id="MobiDB-lite"/>
    </source>
</evidence>
<accession>A0A1N7SKH4</accession>
<dbReference type="InterPro" id="IPR020846">
    <property type="entry name" value="MFS_dom"/>
</dbReference>
<gene>
    <name evidence="8" type="primary">mmlH</name>
    <name evidence="8" type="ORF">BN2476_610004</name>
</gene>
<evidence type="ECO:0000259" key="7">
    <source>
        <dbReference type="PROSITE" id="PS50850"/>
    </source>
</evidence>
<evidence type="ECO:0000256" key="2">
    <source>
        <dbReference type="ARBA" id="ARBA00022692"/>
    </source>
</evidence>
<dbReference type="Gene3D" id="1.20.1250.20">
    <property type="entry name" value="MFS general substrate transporter like domains"/>
    <property type="match status" value="2"/>
</dbReference>
<dbReference type="InterPro" id="IPR005829">
    <property type="entry name" value="Sugar_transporter_CS"/>
</dbReference>
<organism evidence="8 9">
    <name type="scientific">Paraburkholderia piptadeniae</name>
    <dbReference type="NCBI Taxonomy" id="1701573"/>
    <lineage>
        <taxon>Bacteria</taxon>
        <taxon>Pseudomonadati</taxon>
        <taxon>Pseudomonadota</taxon>
        <taxon>Betaproteobacteria</taxon>
        <taxon>Burkholderiales</taxon>
        <taxon>Burkholderiaceae</taxon>
        <taxon>Paraburkholderia</taxon>
    </lineage>
</organism>
<feature type="transmembrane region" description="Helical" evidence="6">
    <location>
        <begin position="292"/>
        <end position="313"/>
    </location>
</feature>
<sequence length="459" mass="49819">MPVAETVETIRMTNVLRCSRRRKPAHDQETDMWMTELDKTERRTMAGCFLGWTLDALDVQVYSFVIPTLLISWHITAAEAGVLGTVTLLASAIGGWLSGLAADRFGRVAVLQATILWYAIFTFASGFTQNYEQLFICRALQGFGFGGEWAAGAVLIGETVRGVYRGRAVGIVQSGWAVGWGLAALLFGLFFSTMPEHLAWRALFWIGLAPALLVFWVRRHVPESGVFTKGRRERPNRGMLRQLLAIFRTDYLATTLRVSALATGSIGGSYTFLIWLPTYLKTTRGLSVIGTTGYTTVMIVGAFVGFILGAYLADSIGRKRTFMLSAIGSAVILGAYMLMPISNRAMLVLGFPLGLCAFMMFSPMGPYMTELFPTRIRAAGQGFCYNFGRGIGALFPALVGKLTSVIGLGNAIAAFGIAAYAVMFLAVLLLPETLGRPLPDDVEPSQQPEGGAAKSYTPS</sequence>
<feature type="domain" description="Major facilitator superfamily (MFS) profile" evidence="7">
    <location>
        <begin position="44"/>
        <end position="434"/>
    </location>
</feature>
<dbReference type="PANTHER" id="PTHR23508:SF10">
    <property type="entry name" value="CARBOXYLIC ACID TRANSPORTER PROTEIN HOMOLOG"/>
    <property type="match status" value="1"/>
</dbReference>